<dbReference type="Proteomes" id="UP000215215">
    <property type="component" value="Unassembled WGS sequence"/>
</dbReference>
<protein>
    <recommendedName>
        <fullName evidence="9">Aldehyde ferredoxin oxidoreductase N-terminal domain-containing protein</fullName>
    </recommendedName>
</protein>
<evidence type="ECO:0000256" key="8">
    <source>
        <dbReference type="ARBA" id="ARBA00049934"/>
    </source>
</evidence>
<evidence type="ECO:0000259" key="9">
    <source>
        <dbReference type="SMART" id="SM00790"/>
    </source>
</evidence>
<sequence length="600" mass="66053">MLGGYMGKILEVDLTSGKTEATPIDPKLARKFIGAKGYGAKILMDRVAPGTPPLSPDNLLIVMTGPLTGTLAPSSGRFSVITKSPETGIFTDGHVGGYFGPKLKFAGFDGIVIKGSSEKPVYLRIRDESCEIVDAGDLWGKGVFETDEILKTRYPGTSCGIIGPAGENLANFACISFDCGRQAGRCGPGAVMGSKRLKAIVVEPGDKRPTYTHPDRFKKLVKDLNRSLHTHPNRIKRHVLGTLVCIWEGIDGGTLPIKNYSGIDFPQILNLVPEKLWEENIWAGTTTCYACPVSCTKVSVLKKGEYKGKKYEAPEYEPTVLFGSNCLIDSYEWVTYAHILCNDLGLDAMSAGNCAGFAMECYEKGLIKPGMELKFGDGEALIRFIKLMAYREGIGDLFSKGVRKAAEAIGNDSHRFAMHVKGLELAGVDTRASYGMALAFATADRGGCHQRVWVPRAELYGKLKRFSTEGRAEFVKYNQDERAACFSLDLCDFMPFSEDQFADLLTFSTGLEFTKEEYVLAGERIWNLTRLLAVREGISRKDDTLPPRVMEEPLPAGPAKGHFISKETLDTMLDEYYKLREWDENGIPTEKKLKELGLVD</sequence>
<dbReference type="AlphaFoldDB" id="A0A235BX66"/>
<dbReference type="Gene3D" id="1.10.569.10">
    <property type="entry name" value="Aldehyde Ferredoxin Oxidoreductase Protein, subunit A, domain 2"/>
    <property type="match status" value="1"/>
</dbReference>
<evidence type="ECO:0000313" key="11">
    <source>
        <dbReference type="Proteomes" id="UP000215215"/>
    </source>
</evidence>
<accession>A0A235BX66</accession>
<keyword evidence="7" id="KW-0411">Iron-sulfur</keyword>
<dbReference type="InterPro" id="IPR013984">
    <property type="entry name" value="Ald_Fedxn_OxRdtase_dom2"/>
</dbReference>
<evidence type="ECO:0000256" key="2">
    <source>
        <dbReference type="ARBA" id="ARBA00011032"/>
    </source>
</evidence>
<dbReference type="PANTHER" id="PTHR30038:SF0">
    <property type="entry name" value="TUNGSTEN-CONTAINING ALDEHYDE FERREDOXIN OXIDOREDUCTASE"/>
    <property type="match status" value="1"/>
</dbReference>
<dbReference type="InterPro" id="IPR036021">
    <property type="entry name" value="Tungsten_al_ferr_oxy-like_C"/>
</dbReference>
<dbReference type="GO" id="GO:0016625">
    <property type="term" value="F:oxidoreductase activity, acting on the aldehyde or oxo group of donors, iron-sulfur protein as acceptor"/>
    <property type="evidence" value="ECO:0007669"/>
    <property type="project" value="InterPro"/>
</dbReference>
<keyword evidence="5" id="KW-0560">Oxidoreductase</keyword>
<dbReference type="SUPFAM" id="SSF56228">
    <property type="entry name" value="Aldehyde ferredoxin oxidoreductase, N-terminal domain"/>
    <property type="match status" value="1"/>
</dbReference>
<organism evidence="10 11">
    <name type="scientific">candidate division WOR-3 bacterium JGI_Cruoil_03_44_89</name>
    <dbReference type="NCBI Taxonomy" id="1973748"/>
    <lineage>
        <taxon>Bacteria</taxon>
        <taxon>Bacteria division WOR-3</taxon>
    </lineage>
</organism>
<evidence type="ECO:0000313" key="10">
    <source>
        <dbReference type="EMBL" id="OYD16832.1"/>
    </source>
</evidence>
<dbReference type="InterPro" id="IPR036503">
    <property type="entry name" value="Ald_Fedxn_OxRdtase_N_sf"/>
</dbReference>
<dbReference type="InterPro" id="IPR001203">
    <property type="entry name" value="OxRdtase_Ald_Fedxn_C"/>
</dbReference>
<keyword evidence="6" id="KW-0408">Iron</keyword>
<evidence type="ECO:0000256" key="1">
    <source>
        <dbReference type="ARBA" id="ARBA00001966"/>
    </source>
</evidence>
<evidence type="ECO:0000256" key="5">
    <source>
        <dbReference type="ARBA" id="ARBA00023002"/>
    </source>
</evidence>
<dbReference type="InterPro" id="IPR013983">
    <property type="entry name" value="Ald_Fedxn_OxRdtase_N"/>
</dbReference>
<dbReference type="Pfam" id="PF02730">
    <property type="entry name" value="AFOR_N"/>
    <property type="match status" value="1"/>
</dbReference>
<dbReference type="GO" id="GO:0009055">
    <property type="term" value="F:electron transfer activity"/>
    <property type="evidence" value="ECO:0007669"/>
    <property type="project" value="InterPro"/>
</dbReference>
<comment type="cofactor">
    <cofactor evidence="8">
        <name>tungstopterin</name>
        <dbReference type="ChEBI" id="CHEBI:30402"/>
    </cofactor>
</comment>
<dbReference type="GO" id="GO:0046872">
    <property type="term" value="F:metal ion binding"/>
    <property type="evidence" value="ECO:0007669"/>
    <property type="project" value="UniProtKB-KW"/>
</dbReference>
<comment type="similarity">
    <text evidence="2">Belongs to the AOR/FOR family.</text>
</comment>
<dbReference type="InterPro" id="IPR051919">
    <property type="entry name" value="W-dependent_AOR"/>
</dbReference>
<dbReference type="EMBL" id="NOZQ01000048">
    <property type="protein sequence ID" value="OYD16832.1"/>
    <property type="molecule type" value="Genomic_DNA"/>
</dbReference>
<comment type="cofactor">
    <cofactor evidence="1">
        <name>[4Fe-4S] cluster</name>
        <dbReference type="ChEBI" id="CHEBI:49883"/>
    </cofactor>
</comment>
<name>A0A235BX66_UNCW3</name>
<evidence type="ECO:0000256" key="4">
    <source>
        <dbReference type="ARBA" id="ARBA00022723"/>
    </source>
</evidence>
<dbReference type="SUPFAM" id="SSF48310">
    <property type="entry name" value="Aldehyde ferredoxin oxidoreductase, C-terminal domains"/>
    <property type="match status" value="1"/>
</dbReference>
<dbReference type="PANTHER" id="PTHR30038">
    <property type="entry name" value="ALDEHYDE FERREDOXIN OXIDOREDUCTASE"/>
    <property type="match status" value="1"/>
</dbReference>
<dbReference type="SMART" id="SM00790">
    <property type="entry name" value="AFOR_N"/>
    <property type="match status" value="1"/>
</dbReference>
<evidence type="ECO:0000256" key="6">
    <source>
        <dbReference type="ARBA" id="ARBA00023004"/>
    </source>
</evidence>
<reference evidence="10 11" key="1">
    <citation type="submission" date="2017-07" db="EMBL/GenBank/DDBJ databases">
        <title>Recovery of genomes from metagenomes via a dereplication, aggregation, and scoring strategy.</title>
        <authorList>
            <person name="Sieber C.M."/>
            <person name="Probst A.J."/>
            <person name="Sharrar A."/>
            <person name="Thomas B.C."/>
            <person name="Hess M."/>
            <person name="Tringe S.G."/>
            <person name="Banfield J.F."/>
        </authorList>
    </citation>
    <scope>NUCLEOTIDE SEQUENCE [LARGE SCALE GENOMIC DNA]</scope>
    <source>
        <strain evidence="10">JGI_Cruoil_03_44_89</strain>
    </source>
</reference>
<keyword evidence="4" id="KW-0479">Metal-binding</keyword>
<dbReference type="GO" id="GO:0051539">
    <property type="term" value="F:4 iron, 4 sulfur cluster binding"/>
    <property type="evidence" value="ECO:0007669"/>
    <property type="project" value="UniProtKB-KW"/>
</dbReference>
<dbReference type="Gene3D" id="1.10.599.10">
    <property type="entry name" value="Aldehyde Ferredoxin Oxidoreductase Protein, subunit A, domain 3"/>
    <property type="match status" value="1"/>
</dbReference>
<dbReference type="Pfam" id="PF01314">
    <property type="entry name" value="AFOR_C"/>
    <property type="match status" value="1"/>
</dbReference>
<evidence type="ECO:0000256" key="3">
    <source>
        <dbReference type="ARBA" id="ARBA00022485"/>
    </source>
</evidence>
<feature type="domain" description="Aldehyde ferredoxin oxidoreductase N-terminal" evidence="9">
    <location>
        <begin position="5"/>
        <end position="207"/>
    </location>
</feature>
<dbReference type="InterPro" id="IPR013985">
    <property type="entry name" value="Ald_Fedxn_OxRdtase_dom3"/>
</dbReference>
<comment type="caution">
    <text evidence="10">The sequence shown here is derived from an EMBL/GenBank/DDBJ whole genome shotgun (WGS) entry which is preliminary data.</text>
</comment>
<proteinExistence type="inferred from homology"/>
<keyword evidence="3" id="KW-0004">4Fe-4S</keyword>
<evidence type="ECO:0000256" key="7">
    <source>
        <dbReference type="ARBA" id="ARBA00023014"/>
    </source>
</evidence>
<dbReference type="Gene3D" id="3.60.9.10">
    <property type="entry name" value="Aldehyde ferredoxin oxidoreductase, N-terminal domain"/>
    <property type="match status" value="1"/>
</dbReference>
<gene>
    <name evidence="10" type="ORF">CH333_02510</name>
</gene>